<dbReference type="Proteomes" id="UP000739411">
    <property type="component" value="Unassembled WGS sequence"/>
</dbReference>
<evidence type="ECO:0000313" key="3">
    <source>
        <dbReference type="Proteomes" id="UP000739411"/>
    </source>
</evidence>
<dbReference type="AlphaFoldDB" id="A0A935K6I9"/>
<evidence type="ECO:0000313" key="2">
    <source>
        <dbReference type="EMBL" id="MBK7417554.1"/>
    </source>
</evidence>
<dbReference type="EMBL" id="JADJMS010000053">
    <property type="protein sequence ID" value="MBK7417554.1"/>
    <property type="molecule type" value="Genomic_DNA"/>
</dbReference>
<reference evidence="2 3" key="1">
    <citation type="submission" date="2020-10" db="EMBL/GenBank/DDBJ databases">
        <title>Connecting structure to function with the recovery of over 1000 high-quality activated sludge metagenome-assembled genomes encoding full-length rRNA genes using long-read sequencing.</title>
        <authorList>
            <person name="Singleton C.M."/>
            <person name="Petriglieri F."/>
            <person name="Kristensen J.M."/>
            <person name="Kirkegaard R.H."/>
            <person name="Michaelsen T.Y."/>
            <person name="Andersen M.H."/>
            <person name="Karst S.M."/>
            <person name="Dueholm M.S."/>
            <person name="Nielsen P.H."/>
            <person name="Albertsen M."/>
        </authorList>
    </citation>
    <scope>NUCLEOTIDE SEQUENCE [LARGE SCALE GENOMIC DNA]</scope>
    <source>
        <strain evidence="2">EsbW_18-Q3-R4-48_BATAC.463</strain>
    </source>
</reference>
<protein>
    <submittedName>
        <fullName evidence="2">Uncharacterized protein</fullName>
    </submittedName>
</protein>
<gene>
    <name evidence="2" type="ORF">IPJ38_23220</name>
</gene>
<feature type="transmembrane region" description="Helical" evidence="1">
    <location>
        <begin position="41"/>
        <end position="62"/>
    </location>
</feature>
<keyword evidence="1" id="KW-0472">Membrane</keyword>
<keyword evidence="1" id="KW-0812">Transmembrane</keyword>
<sequence>MSNLESEQENAVKRIVGIATLRRLHRLANEENAQQRKDALWAFRIGLAFVAVLALILLVSLLRH</sequence>
<evidence type="ECO:0000256" key="1">
    <source>
        <dbReference type="SAM" id="Phobius"/>
    </source>
</evidence>
<comment type="caution">
    <text evidence="2">The sequence shown here is derived from an EMBL/GenBank/DDBJ whole genome shotgun (WGS) entry which is preliminary data.</text>
</comment>
<keyword evidence="1" id="KW-1133">Transmembrane helix</keyword>
<proteinExistence type="predicted"/>
<organism evidence="2 3">
    <name type="scientific">Candidatus Dechloromonas phosphorivorans</name>
    <dbReference type="NCBI Taxonomy" id="2899244"/>
    <lineage>
        <taxon>Bacteria</taxon>
        <taxon>Pseudomonadati</taxon>
        <taxon>Pseudomonadota</taxon>
        <taxon>Betaproteobacteria</taxon>
        <taxon>Rhodocyclales</taxon>
        <taxon>Azonexaceae</taxon>
        <taxon>Dechloromonas</taxon>
    </lineage>
</organism>
<accession>A0A935K6I9</accession>
<name>A0A935K6I9_9RHOO</name>